<dbReference type="InterPro" id="IPR051450">
    <property type="entry name" value="Gfo/Idh/MocA_Oxidoreductases"/>
</dbReference>
<evidence type="ECO:0000259" key="1">
    <source>
        <dbReference type="Pfam" id="PF01408"/>
    </source>
</evidence>
<feature type="domain" description="Gfo/Idh/MocA-like oxidoreductase N-terminal" evidence="1">
    <location>
        <begin position="8"/>
        <end position="80"/>
    </location>
</feature>
<sequence>MEKWGSLVSYYPGHRQMLRENELDAVFISSPHSMHYEHARLALEKGLHVLVEKPLTISSRHTKALIALAEKRRRYLMVSYQRNYYAPHVYARELVQKGALGELRGVVSYVTQNWGGVRGWRLAPELSGGGMFMDTGSHLVASTLWITGLEPVEVSAFMDNAGRAVDINAVVSVRFKGGAVGTLNTLGNASRHDERIAIHGSEGCIVFHLHQWRIKAVLVNDEPMQIPSRIKETTPDAAFFGWIRDGGKGYAPPHFALQVARLSEAAYKSVKLKRPVRVAR</sequence>
<name>A0A1F6CCK5_HANXR</name>
<evidence type="ECO:0000259" key="2">
    <source>
        <dbReference type="Pfam" id="PF22725"/>
    </source>
</evidence>
<dbReference type="AlphaFoldDB" id="A0A1F6CCK5"/>
<dbReference type="PANTHER" id="PTHR43377">
    <property type="entry name" value="BILIVERDIN REDUCTASE A"/>
    <property type="match status" value="1"/>
</dbReference>
<comment type="caution">
    <text evidence="3">The sequence shown here is derived from an EMBL/GenBank/DDBJ whole genome shotgun (WGS) entry which is preliminary data.</text>
</comment>
<feature type="domain" description="GFO/IDH/MocA-like oxidoreductase" evidence="2">
    <location>
        <begin position="90"/>
        <end position="205"/>
    </location>
</feature>
<dbReference type="GO" id="GO:0000166">
    <property type="term" value="F:nucleotide binding"/>
    <property type="evidence" value="ECO:0007669"/>
    <property type="project" value="InterPro"/>
</dbReference>
<dbReference type="Gene3D" id="3.40.50.720">
    <property type="entry name" value="NAD(P)-binding Rossmann-like Domain"/>
    <property type="match status" value="1"/>
</dbReference>
<dbReference type="InterPro" id="IPR055170">
    <property type="entry name" value="GFO_IDH_MocA-like_dom"/>
</dbReference>
<dbReference type="Proteomes" id="UP000178606">
    <property type="component" value="Unassembled WGS sequence"/>
</dbReference>
<dbReference type="Gene3D" id="3.30.360.10">
    <property type="entry name" value="Dihydrodipicolinate Reductase, domain 2"/>
    <property type="match status" value="1"/>
</dbReference>
<dbReference type="PANTHER" id="PTHR43377:SF1">
    <property type="entry name" value="BILIVERDIN REDUCTASE A"/>
    <property type="match status" value="1"/>
</dbReference>
<gene>
    <name evidence="3" type="ORF">A3F84_28450</name>
</gene>
<evidence type="ECO:0000313" key="3">
    <source>
        <dbReference type="EMBL" id="OGG46893.1"/>
    </source>
</evidence>
<dbReference type="Pfam" id="PF01408">
    <property type="entry name" value="GFO_IDH_MocA"/>
    <property type="match status" value="1"/>
</dbReference>
<evidence type="ECO:0000313" key="4">
    <source>
        <dbReference type="Proteomes" id="UP000178606"/>
    </source>
</evidence>
<accession>A0A1F6CCK5</accession>
<protein>
    <recommendedName>
        <fullName evidence="5">Gfo/Idh/MocA-like oxidoreductase N-terminal domain-containing protein</fullName>
    </recommendedName>
</protein>
<dbReference type="InterPro" id="IPR036291">
    <property type="entry name" value="NAD(P)-bd_dom_sf"/>
</dbReference>
<dbReference type="Pfam" id="PF22725">
    <property type="entry name" value="GFO_IDH_MocA_C3"/>
    <property type="match status" value="1"/>
</dbReference>
<dbReference type="SUPFAM" id="SSF55347">
    <property type="entry name" value="Glyceraldehyde-3-phosphate dehydrogenase-like, C-terminal domain"/>
    <property type="match status" value="1"/>
</dbReference>
<dbReference type="InterPro" id="IPR000683">
    <property type="entry name" value="Gfo/Idh/MocA-like_OxRdtase_N"/>
</dbReference>
<proteinExistence type="predicted"/>
<dbReference type="SUPFAM" id="SSF51735">
    <property type="entry name" value="NAD(P)-binding Rossmann-fold domains"/>
    <property type="match status" value="1"/>
</dbReference>
<reference evidence="3 4" key="1">
    <citation type="journal article" date="2016" name="Nat. Commun.">
        <title>Thousands of microbial genomes shed light on interconnected biogeochemical processes in an aquifer system.</title>
        <authorList>
            <person name="Anantharaman K."/>
            <person name="Brown C.T."/>
            <person name="Hug L.A."/>
            <person name="Sharon I."/>
            <person name="Castelle C.J."/>
            <person name="Probst A.J."/>
            <person name="Thomas B.C."/>
            <person name="Singh A."/>
            <person name="Wilkins M.J."/>
            <person name="Karaoz U."/>
            <person name="Brodie E.L."/>
            <person name="Williams K.H."/>
            <person name="Hubbard S.S."/>
            <person name="Banfield J.F."/>
        </authorList>
    </citation>
    <scope>NUCLEOTIDE SEQUENCE [LARGE SCALE GENOMIC DNA]</scope>
    <source>
        <strain evidence="4">RIFCSPLOWO2_12_FULL_64_10</strain>
    </source>
</reference>
<organism evidence="3 4">
    <name type="scientific">Handelsmanbacteria sp. (strain RIFCSPLOWO2_12_FULL_64_10)</name>
    <dbReference type="NCBI Taxonomy" id="1817868"/>
    <lineage>
        <taxon>Bacteria</taxon>
        <taxon>Candidatus Handelsmaniibacteriota</taxon>
    </lineage>
</organism>
<evidence type="ECO:0008006" key="5">
    <source>
        <dbReference type="Google" id="ProtNLM"/>
    </source>
</evidence>
<dbReference type="EMBL" id="MFKF01000281">
    <property type="protein sequence ID" value="OGG46893.1"/>
    <property type="molecule type" value="Genomic_DNA"/>
</dbReference>